<dbReference type="AlphaFoldDB" id="A0A8J9VDJ4"/>
<keyword evidence="3" id="KW-1185">Reference proteome</keyword>
<dbReference type="Proteomes" id="UP000838412">
    <property type="component" value="Chromosome 10"/>
</dbReference>
<sequence length="231" mass="26840">MICCGCDYKYHDFRVGNHLRRCCGREKYSRHFFLEIHRKPGLLKAEMARQPTTAVSLVESNPQPLGLQMVSTYQTNRMGDPHDLVELATQVQKADEFTRANATNRLQTIAEQIKFLQEQARRVLVEAKRDAELHHAACNFKKIPGKIYYLYKRQSGQTYFSMLSPTEWGPSCPHEFLGAYRLEYDMSWTPSDKIQQRDDDISAIDTTIDRLLNTKEAITWAAEKTRPDYQE</sequence>
<evidence type="ECO:0000256" key="1">
    <source>
        <dbReference type="SAM" id="Coils"/>
    </source>
</evidence>
<reference evidence="2" key="1">
    <citation type="submission" date="2022-01" db="EMBL/GenBank/DDBJ databases">
        <authorList>
            <person name="Braso-Vives M."/>
        </authorList>
    </citation>
    <scope>NUCLEOTIDE SEQUENCE</scope>
</reference>
<name>A0A8J9VDJ4_BRALA</name>
<proteinExistence type="predicted"/>
<evidence type="ECO:0000313" key="3">
    <source>
        <dbReference type="Proteomes" id="UP000838412"/>
    </source>
</evidence>
<dbReference type="PANTHER" id="PTHR14553:SF1">
    <property type="entry name" value="SIMILAR TO CHROMOSOME 1 OPEN READING FRAME 50"/>
    <property type="match status" value="1"/>
</dbReference>
<feature type="coiled-coil region" evidence="1">
    <location>
        <begin position="99"/>
        <end position="126"/>
    </location>
</feature>
<dbReference type="EMBL" id="OV696695">
    <property type="protein sequence ID" value="CAH1237844.1"/>
    <property type="molecule type" value="Genomic_DNA"/>
</dbReference>
<protein>
    <submittedName>
        <fullName evidence="2">C1orf50 protein</fullName>
    </submittedName>
</protein>
<dbReference type="Pfam" id="PF10504">
    <property type="entry name" value="DUF2452"/>
    <property type="match status" value="1"/>
</dbReference>
<keyword evidence="1" id="KW-0175">Coiled coil</keyword>
<dbReference type="OrthoDB" id="9995764at2759"/>
<dbReference type="InterPro" id="IPR019534">
    <property type="entry name" value="DUF2452"/>
</dbReference>
<dbReference type="PANTHER" id="PTHR14553">
    <property type="entry name" value="UNCHARACTERIZED PROTEIN C1ORF50"/>
    <property type="match status" value="1"/>
</dbReference>
<organism evidence="2 3">
    <name type="scientific">Branchiostoma lanceolatum</name>
    <name type="common">Common lancelet</name>
    <name type="synonym">Amphioxus lanceolatum</name>
    <dbReference type="NCBI Taxonomy" id="7740"/>
    <lineage>
        <taxon>Eukaryota</taxon>
        <taxon>Metazoa</taxon>
        <taxon>Chordata</taxon>
        <taxon>Cephalochordata</taxon>
        <taxon>Leptocardii</taxon>
        <taxon>Amphioxiformes</taxon>
        <taxon>Branchiostomatidae</taxon>
        <taxon>Branchiostoma</taxon>
    </lineage>
</organism>
<evidence type="ECO:0000313" key="2">
    <source>
        <dbReference type="EMBL" id="CAH1237844.1"/>
    </source>
</evidence>
<accession>A0A8J9VDJ4</accession>
<gene>
    <name evidence="2" type="primary">C1orf50</name>
    <name evidence="2" type="ORF">BLAG_LOCUS2649</name>
</gene>